<evidence type="ECO:0000313" key="1">
    <source>
        <dbReference type="EMBL" id="KAI8007284.1"/>
    </source>
</evidence>
<dbReference type="EMBL" id="CM045764">
    <property type="protein sequence ID" value="KAI8007284.1"/>
    <property type="molecule type" value="Genomic_DNA"/>
</dbReference>
<dbReference type="Proteomes" id="UP001060215">
    <property type="component" value="Chromosome 7"/>
</dbReference>
<proteinExistence type="predicted"/>
<evidence type="ECO:0000313" key="2">
    <source>
        <dbReference type="Proteomes" id="UP001060215"/>
    </source>
</evidence>
<keyword evidence="2" id="KW-1185">Reference proteome</keyword>
<accession>A0ACC0H2U7</accession>
<name>A0ACC0H2U7_9ERIC</name>
<sequence length="144" mass="16110">MYPPSFVSGILDEICCSMDGRNEKQRQGRSVMDENMASLCRTCLLEHEKLSPVKTSCFTTKKPNPVKTTCVSEKMGNLKKDDGFLKSKLSALKIFNNSKKEKQLIMIGVKLTSYLNSLFWHENSKKTKNSSSSSTGVYASGLIR</sequence>
<reference evidence="1 2" key="1">
    <citation type="journal article" date="2022" name="Plant J.">
        <title>Chromosome-level genome of Camellia lanceoleosa provides a valuable resource for understanding genome evolution and self-incompatibility.</title>
        <authorList>
            <person name="Gong W."/>
            <person name="Xiao S."/>
            <person name="Wang L."/>
            <person name="Liao Z."/>
            <person name="Chang Y."/>
            <person name="Mo W."/>
            <person name="Hu G."/>
            <person name="Li W."/>
            <person name="Zhao G."/>
            <person name="Zhu H."/>
            <person name="Hu X."/>
            <person name="Ji K."/>
            <person name="Xiang X."/>
            <person name="Song Q."/>
            <person name="Yuan D."/>
            <person name="Jin S."/>
            <person name="Zhang L."/>
        </authorList>
    </citation>
    <scope>NUCLEOTIDE SEQUENCE [LARGE SCALE GENOMIC DNA]</scope>
    <source>
        <strain evidence="1">SQ_2022a</strain>
    </source>
</reference>
<comment type="caution">
    <text evidence="1">The sequence shown here is derived from an EMBL/GenBank/DDBJ whole genome shotgun (WGS) entry which is preliminary data.</text>
</comment>
<organism evidence="1 2">
    <name type="scientific">Camellia lanceoleosa</name>
    <dbReference type="NCBI Taxonomy" id="1840588"/>
    <lineage>
        <taxon>Eukaryota</taxon>
        <taxon>Viridiplantae</taxon>
        <taxon>Streptophyta</taxon>
        <taxon>Embryophyta</taxon>
        <taxon>Tracheophyta</taxon>
        <taxon>Spermatophyta</taxon>
        <taxon>Magnoliopsida</taxon>
        <taxon>eudicotyledons</taxon>
        <taxon>Gunneridae</taxon>
        <taxon>Pentapetalae</taxon>
        <taxon>asterids</taxon>
        <taxon>Ericales</taxon>
        <taxon>Theaceae</taxon>
        <taxon>Camellia</taxon>
    </lineage>
</organism>
<gene>
    <name evidence="1" type="ORF">LOK49_LG07G01521</name>
</gene>
<protein>
    <submittedName>
        <fullName evidence="1">Protein BIG GRAIN 1-like A</fullName>
    </submittedName>
</protein>